<gene>
    <name evidence="1" type="ORF">HYC85_030318</name>
</gene>
<dbReference type="Proteomes" id="UP000593564">
    <property type="component" value="Unassembled WGS sequence"/>
</dbReference>
<keyword evidence="2" id="KW-1185">Reference proteome</keyword>
<organism evidence="1 2">
    <name type="scientific">Camellia sinensis</name>
    <name type="common">Tea plant</name>
    <name type="synonym">Thea sinensis</name>
    <dbReference type="NCBI Taxonomy" id="4442"/>
    <lineage>
        <taxon>Eukaryota</taxon>
        <taxon>Viridiplantae</taxon>
        <taxon>Streptophyta</taxon>
        <taxon>Embryophyta</taxon>
        <taxon>Tracheophyta</taxon>
        <taxon>Spermatophyta</taxon>
        <taxon>Magnoliopsida</taxon>
        <taxon>eudicotyledons</taxon>
        <taxon>Gunneridae</taxon>
        <taxon>Pentapetalae</taxon>
        <taxon>asterids</taxon>
        <taxon>Ericales</taxon>
        <taxon>Theaceae</taxon>
        <taxon>Camellia</taxon>
    </lineage>
</organism>
<reference evidence="2" key="1">
    <citation type="journal article" date="2020" name="Nat. Commun.">
        <title>Genome assembly of wild tea tree DASZ reveals pedigree and selection history of tea varieties.</title>
        <authorList>
            <person name="Zhang W."/>
            <person name="Zhang Y."/>
            <person name="Qiu H."/>
            <person name="Guo Y."/>
            <person name="Wan H."/>
            <person name="Zhang X."/>
            <person name="Scossa F."/>
            <person name="Alseekh S."/>
            <person name="Zhang Q."/>
            <person name="Wang P."/>
            <person name="Xu L."/>
            <person name="Schmidt M.H."/>
            <person name="Jia X."/>
            <person name="Li D."/>
            <person name="Zhu A."/>
            <person name="Guo F."/>
            <person name="Chen W."/>
            <person name="Ni D."/>
            <person name="Usadel B."/>
            <person name="Fernie A.R."/>
            <person name="Wen W."/>
        </authorList>
    </citation>
    <scope>NUCLEOTIDE SEQUENCE [LARGE SCALE GENOMIC DNA]</scope>
    <source>
        <strain evidence="2">cv. G240</strain>
    </source>
</reference>
<proteinExistence type="predicted"/>
<accession>A0A7J7G124</accession>
<comment type="caution">
    <text evidence="1">The sequence shown here is derived from an EMBL/GenBank/DDBJ whole genome shotgun (WGS) entry which is preliminary data.</text>
</comment>
<evidence type="ECO:0000313" key="1">
    <source>
        <dbReference type="EMBL" id="KAF5934147.1"/>
    </source>
</evidence>
<evidence type="ECO:0000313" key="2">
    <source>
        <dbReference type="Proteomes" id="UP000593564"/>
    </source>
</evidence>
<sequence>MLSKEACKARSKVALELGAKMSDVLQDSKDESFLKIMKTSKKAKFQQQREEKYC</sequence>
<name>A0A7J7G124_CAMSI</name>
<dbReference type="EMBL" id="JACBKZ010000014">
    <property type="protein sequence ID" value="KAF5934147.1"/>
    <property type="molecule type" value="Genomic_DNA"/>
</dbReference>
<protein>
    <submittedName>
        <fullName evidence="1">Uncharacterized protein</fullName>
    </submittedName>
</protein>
<dbReference type="AlphaFoldDB" id="A0A7J7G124"/>
<reference evidence="1 2" key="2">
    <citation type="submission" date="2020-07" db="EMBL/GenBank/DDBJ databases">
        <title>Genome assembly of wild tea tree DASZ reveals pedigree and selection history of tea varieties.</title>
        <authorList>
            <person name="Zhang W."/>
        </authorList>
    </citation>
    <scope>NUCLEOTIDE SEQUENCE [LARGE SCALE GENOMIC DNA]</scope>
    <source>
        <strain evidence="2">cv. G240</strain>
        <tissue evidence="1">Leaf</tissue>
    </source>
</reference>